<dbReference type="HOGENOM" id="CLU_047058_0_0_1"/>
<sequence length="396" mass="46468">MEIINNLQLEFSNLEKPPPTTKGFQPVGDLKNSYVYSAYYDNRSTHDIIQITIMLTHSHSNEDFTCIYWNEHNEPIKLATSIQLNSDWFVPIYNSGFVKCSLQGVKERVTEISLIPNKFRIPHLSYPQNILHIKYPDSYKRNFTRCVPPMFGVKDRLALVQMIETDLLLGTEHFVMYNLRDNGVMDIIQHYQEMGVMEVLTWDLPIPSTSDGEVHYHAQYLHIHDCILRNLYVSRYVFLADIDEVVVPKEFNRWQDIVDNISMPSSSCGSLGFQSAFVLSQETPDKHSYPLKEKAEKYNLTYFTWTKRSQFYPFGDRSKVMVDPRRVWITRVHFVHEFIQSYKDCYVDTQIAFIHHYRLHKTPIAADNYDIHRWSIALIKNIVLVLNKTSNRIILG</sequence>
<reference evidence="9 10" key="1">
    <citation type="journal article" date="2013" name="Nature">
        <title>Insights into bilaterian evolution from three spiralian genomes.</title>
        <authorList>
            <person name="Simakov O."/>
            <person name="Marletaz F."/>
            <person name="Cho S.J."/>
            <person name="Edsinger-Gonzales E."/>
            <person name="Havlak P."/>
            <person name="Hellsten U."/>
            <person name="Kuo D.H."/>
            <person name="Larsson T."/>
            <person name="Lv J."/>
            <person name="Arendt D."/>
            <person name="Savage R."/>
            <person name="Osoegawa K."/>
            <person name="de Jong P."/>
            <person name="Grimwood J."/>
            <person name="Chapman J.A."/>
            <person name="Shapiro H."/>
            <person name="Aerts A."/>
            <person name="Otillar R.P."/>
            <person name="Terry A.Y."/>
            <person name="Boore J.L."/>
            <person name="Grigoriev I.V."/>
            <person name="Lindberg D.R."/>
            <person name="Seaver E.C."/>
            <person name="Weisblat D.A."/>
            <person name="Putnam N.H."/>
            <person name="Rokhsar D.S."/>
        </authorList>
    </citation>
    <scope>NUCLEOTIDE SEQUENCE [LARGE SCALE GENOMIC DNA]</scope>
</reference>
<evidence type="ECO:0000256" key="5">
    <source>
        <dbReference type="ARBA" id="ARBA00022692"/>
    </source>
</evidence>
<evidence type="ECO:0000256" key="3">
    <source>
        <dbReference type="ARBA" id="ARBA00022676"/>
    </source>
</evidence>
<dbReference type="Pfam" id="PF01697">
    <property type="entry name" value="Glyco_transf_92"/>
    <property type="match status" value="1"/>
</dbReference>
<dbReference type="GO" id="GO:0016020">
    <property type="term" value="C:membrane"/>
    <property type="evidence" value="ECO:0007669"/>
    <property type="project" value="UniProtKB-SubCell"/>
</dbReference>
<keyword evidence="5" id="KW-0812">Transmembrane</keyword>
<protein>
    <recommendedName>
        <fullName evidence="8">Glycosyltransferase family 92 protein</fullName>
        <ecNumber evidence="8">2.4.1.-</ecNumber>
    </recommendedName>
</protein>
<dbReference type="InterPro" id="IPR008166">
    <property type="entry name" value="Glyco_transf_92"/>
</dbReference>
<evidence type="ECO:0000256" key="2">
    <source>
        <dbReference type="ARBA" id="ARBA00007647"/>
    </source>
</evidence>
<evidence type="ECO:0000256" key="1">
    <source>
        <dbReference type="ARBA" id="ARBA00004167"/>
    </source>
</evidence>
<gene>
    <name evidence="9" type="ORF">LOTGIDRAFT_170840</name>
</gene>
<evidence type="ECO:0000256" key="7">
    <source>
        <dbReference type="ARBA" id="ARBA00023136"/>
    </source>
</evidence>
<keyword evidence="6" id="KW-1133">Transmembrane helix</keyword>
<comment type="similarity">
    <text evidence="2 8">Belongs to the glycosyltransferase 92 family.</text>
</comment>
<keyword evidence="10" id="KW-1185">Reference proteome</keyword>
<dbReference type="OrthoDB" id="6232146at2759"/>
<dbReference type="RefSeq" id="XP_009044943.1">
    <property type="nucleotide sequence ID" value="XM_009046695.1"/>
</dbReference>
<evidence type="ECO:0000256" key="8">
    <source>
        <dbReference type="RuleBase" id="RU366017"/>
    </source>
</evidence>
<keyword evidence="4 8" id="KW-0808">Transferase</keyword>
<dbReference type="KEGG" id="lgi:LOTGIDRAFT_170840"/>
<dbReference type="PANTHER" id="PTHR21461">
    <property type="entry name" value="GLYCOSYLTRANSFERASE FAMILY 92 PROTEIN"/>
    <property type="match status" value="1"/>
</dbReference>
<dbReference type="GO" id="GO:0016757">
    <property type="term" value="F:glycosyltransferase activity"/>
    <property type="evidence" value="ECO:0007669"/>
    <property type="project" value="UniProtKB-UniRule"/>
</dbReference>
<comment type="subcellular location">
    <subcellularLocation>
        <location evidence="1">Membrane</location>
        <topology evidence="1">Single-pass membrane protein</topology>
    </subcellularLocation>
</comment>
<proteinExistence type="inferred from homology"/>
<dbReference type="Proteomes" id="UP000030746">
    <property type="component" value="Unassembled WGS sequence"/>
</dbReference>
<dbReference type="EC" id="2.4.1.-" evidence="8"/>
<keyword evidence="7" id="KW-0472">Membrane</keyword>
<dbReference type="EMBL" id="KB199780">
    <property type="protein sequence ID" value="ESP04340.1"/>
    <property type="molecule type" value="Genomic_DNA"/>
</dbReference>
<dbReference type="AlphaFoldDB" id="V4CPL2"/>
<evidence type="ECO:0000313" key="10">
    <source>
        <dbReference type="Proteomes" id="UP000030746"/>
    </source>
</evidence>
<evidence type="ECO:0000256" key="6">
    <source>
        <dbReference type="ARBA" id="ARBA00022989"/>
    </source>
</evidence>
<dbReference type="OMA" id="WIAFNDI"/>
<evidence type="ECO:0000256" key="4">
    <source>
        <dbReference type="ARBA" id="ARBA00022679"/>
    </source>
</evidence>
<dbReference type="PANTHER" id="PTHR21461:SF69">
    <property type="entry name" value="GLYCOSYLTRANSFERASE FAMILY 92 PROTEIN"/>
    <property type="match status" value="1"/>
</dbReference>
<accession>V4CPL2</accession>
<evidence type="ECO:0000313" key="9">
    <source>
        <dbReference type="EMBL" id="ESP04340.1"/>
    </source>
</evidence>
<name>V4CPL2_LOTGI</name>
<keyword evidence="3 8" id="KW-0328">Glycosyltransferase</keyword>
<dbReference type="GeneID" id="20241571"/>
<dbReference type="CTD" id="20241571"/>
<organism evidence="9 10">
    <name type="scientific">Lottia gigantea</name>
    <name type="common">Giant owl limpet</name>
    <dbReference type="NCBI Taxonomy" id="225164"/>
    <lineage>
        <taxon>Eukaryota</taxon>
        <taxon>Metazoa</taxon>
        <taxon>Spiralia</taxon>
        <taxon>Lophotrochozoa</taxon>
        <taxon>Mollusca</taxon>
        <taxon>Gastropoda</taxon>
        <taxon>Patellogastropoda</taxon>
        <taxon>Lottioidea</taxon>
        <taxon>Lottiidae</taxon>
        <taxon>Lottia</taxon>
    </lineage>
</organism>
<dbReference type="GO" id="GO:0005737">
    <property type="term" value="C:cytoplasm"/>
    <property type="evidence" value="ECO:0007669"/>
    <property type="project" value="TreeGrafter"/>
</dbReference>